<keyword evidence="6" id="KW-1185">Reference proteome</keyword>
<feature type="chain" id="PRO_5040452780" description="FG-GAP repeat protein" evidence="4">
    <location>
        <begin position="19"/>
        <end position="1051"/>
    </location>
</feature>
<dbReference type="Gene3D" id="2.130.10.130">
    <property type="entry name" value="Integrin alpha, N-terminal"/>
    <property type="match status" value="2"/>
</dbReference>
<dbReference type="InterPro" id="IPR013519">
    <property type="entry name" value="Int_alpha_beta-p"/>
</dbReference>
<evidence type="ECO:0000256" key="1">
    <source>
        <dbReference type="ARBA" id="ARBA00022729"/>
    </source>
</evidence>
<keyword evidence="3" id="KW-0325">Glycoprotein</keyword>
<dbReference type="RefSeq" id="WP_162088689.1">
    <property type="nucleotide sequence ID" value="NZ_CAJIMS010000001.1"/>
</dbReference>
<dbReference type="InterPro" id="IPR028994">
    <property type="entry name" value="Integrin_alpha_N"/>
</dbReference>
<dbReference type="AlphaFoldDB" id="A0A9N8MH53"/>
<dbReference type="EMBL" id="CAJIMS010000001">
    <property type="protein sequence ID" value="CAD7811803.1"/>
    <property type="molecule type" value="Genomic_DNA"/>
</dbReference>
<evidence type="ECO:0000256" key="2">
    <source>
        <dbReference type="ARBA" id="ARBA00022737"/>
    </source>
</evidence>
<proteinExistence type="predicted"/>
<dbReference type="PANTHER" id="PTHR36220:SF1">
    <property type="entry name" value="GAMMA TUBULIN COMPLEX COMPONENT C-TERMINAL DOMAIN-CONTAINING PROTEIN"/>
    <property type="match status" value="1"/>
</dbReference>
<evidence type="ECO:0000256" key="3">
    <source>
        <dbReference type="ARBA" id="ARBA00023180"/>
    </source>
</evidence>
<evidence type="ECO:0000313" key="6">
    <source>
        <dbReference type="Proteomes" id="UP000662618"/>
    </source>
</evidence>
<evidence type="ECO:0008006" key="7">
    <source>
        <dbReference type="Google" id="ProtNLM"/>
    </source>
</evidence>
<evidence type="ECO:0000256" key="4">
    <source>
        <dbReference type="SAM" id="SignalP"/>
    </source>
</evidence>
<feature type="signal peptide" evidence="4">
    <location>
        <begin position="1"/>
        <end position="18"/>
    </location>
</feature>
<organism evidence="5 6">
    <name type="scientific">Chryseobacterium aquaeductus</name>
    <dbReference type="NCBI Taxonomy" id="2675056"/>
    <lineage>
        <taxon>Bacteria</taxon>
        <taxon>Pseudomonadati</taxon>
        <taxon>Bacteroidota</taxon>
        <taxon>Flavobacteriia</taxon>
        <taxon>Flavobacteriales</taxon>
        <taxon>Weeksellaceae</taxon>
        <taxon>Chryseobacterium group</taxon>
        <taxon>Chryseobacterium</taxon>
    </lineage>
</organism>
<keyword evidence="1 4" id="KW-0732">Signal</keyword>
<dbReference type="Pfam" id="PF14312">
    <property type="entry name" value="FG-GAP_2"/>
    <property type="match status" value="2"/>
</dbReference>
<evidence type="ECO:0000313" key="5">
    <source>
        <dbReference type="EMBL" id="CAD7811803.1"/>
    </source>
</evidence>
<accession>A0A9N8MH53</accession>
<dbReference type="PANTHER" id="PTHR36220">
    <property type="entry name" value="UNNAMED PRODUCT"/>
    <property type="match status" value="1"/>
</dbReference>
<protein>
    <recommendedName>
        <fullName evidence="7">FG-GAP repeat protein</fullName>
    </recommendedName>
</protein>
<gene>
    <name evidence="5" type="ORF">CHRY9390_02418</name>
</gene>
<reference evidence="5" key="1">
    <citation type="submission" date="2020-12" db="EMBL/GenBank/DDBJ databases">
        <authorList>
            <person name="Rodrigo-Torres L."/>
            <person name="Arahal R. D."/>
            <person name="Lucena T."/>
        </authorList>
    </citation>
    <scope>NUCLEOTIDE SEQUENCE</scope>
    <source>
        <strain evidence="5">CECT 9390</strain>
    </source>
</reference>
<dbReference type="Proteomes" id="UP000662618">
    <property type="component" value="Unassembled WGS sequence"/>
</dbReference>
<keyword evidence="2" id="KW-0677">Repeat</keyword>
<name>A0A9N8MH53_9FLAO</name>
<comment type="caution">
    <text evidence="5">The sequence shown here is derived from an EMBL/GenBank/DDBJ whole genome shotgun (WGS) entry which is preliminary data.</text>
</comment>
<dbReference type="SUPFAM" id="SSF101908">
    <property type="entry name" value="Putative isomerase YbhE"/>
    <property type="match status" value="1"/>
</dbReference>
<dbReference type="PROSITE" id="PS51470">
    <property type="entry name" value="FG_GAP"/>
    <property type="match status" value="1"/>
</dbReference>
<dbReference type="InterPro" id="IPR013517">
    <property type="entry name" value="FG-GAP"/>
</dbReference>
<dbReference type="SMART" id="SM00191">
    <property type="entry name" value="Int_alpha"/>
    <property type="match status" value="5"/>
</dbReference>
<sequence>MKNILLPIAILIGLSANAQVGINNTTPNATLDISAKTTDGSKPEGLLAPRLTGDQIQAGDAQYTAAQKGVIIYATAAATSPSTKTTNITAEGYYFFDGTAWQKISGAAAAGDATNDSWVNDTTNTMVKVGTNADGTARVAGAEFVVKDDGSVGIGVQTPHQSSILDITSETRGFLPPRLTAAQRNAITSPSAGLIIFNLTANCLEIYNADDAKWKSLCGEVDSGTASFDPDCNTVSVNGTYETGVALDPGTNTITLDVDVAEIGTYTIISTNGGMAFSASGTFTSTGVQQVTLSGQGFPQNQGLNYITLVINNVICSAVVNVANGIATVSSCGTDVLSNPVYTGITYANDDVVATISGINYTGGPVYSISTSTVNGIKLTSPLQGSFSSTSPATLEVSITGTPVIPGPTVLPYTINTQTGCDITVPVQSGTGRASGVNCGGALAGVYEVDTPMNAGNTKTITLANVTTIGNFDIVTDTQNGVYFSGSFTPGATGSQPMTLTAQGTPQGSGTYTYTLYVSTSATSFVTCTFTVNFAAPPTFPVYPICEPLGAKYQYVKAPNAQPSDYFGGVTQANYSQVILTTNGGTLLNWYGTGNNVKMSADGLTLAVGAEGEDSNSPTNQLNNSINTAGAVYVYTRPNLTSPFAFQAYIKPLASYIGDDNFGNSLDLSNDGSTLIVGSLQEDGNGTGVNPAVNNSAGNSGAAYIFTRSGSTWSQIAYLKANNTGSNDYFGTDVAISGDGNILAVAAPLEDGNSAVTDNNSAGNSGAVYIYSRSGSTVSFVTRLKTSNLGGNDVFGSSIDLDNAGQTLVVGALGEDGSGTGVNPANNNSASWAGAAYIFTRSGSTWSQQAYLKANNTRGGDMFGLSASISGDGNRVVVGAPFEDGTLVASTGSTSSGAAYVYNRSGSTWSFNKRLKADNFGPNDIFGYKVQFSNDGTTIGIGAPLEDTNIPATGCPNYTPNNSLTDHGGVYVFRENSGNFIQSALLKMRTETTASAGASTNDRYGRSVSLNADGKSVCFGSGWEDGNSTSINGTINNSAAEAGAVMVLTAD</sequence>